<name>A0ABR0PE76_GOSAR</name>
<protein>
    <submittedName>
        <fullName evidence="2">Uncharacterized protein</fullName>
    </submittedName>
</protein>
<keyword evidence="3" id="KW-1185">Reference proteome</keyword>
<sequence length="91" mass="10745">MNRSIEDVNEDEGKAQLKKKPVKILQYFPLIPRIQRLFMSSKTAESMSYEKMNQQHNTKTKRRLREAYVGDVDKEINDEPDEEDDPNEANM</sequence>
<comment type="caution">
    <text evidence="2">The sequence shown here is derived from an EMBL/GenBank/DDBJ whole genome shotgun (WGS) entry which is preliminary data.</text>
</comment>
<dbReference type="EMBL" id="JARKNE010000007">
    <property type="protein sequence ID" value="KAK5819526.1"/>
    <property type="molecule type" value="Genomic_DNA"/>
</dbReference>
<feature type="region of interest" description="Disordered" evidence="1">
    <location>
        <begin position="46"/>
        <end position="91"/>
    </location>
</feature>
<organism evidence="2 3">
    <name type="scientific">Gossypium arboreum</name>
    <name type="common">Tree cotton</name>
    <name type="synonym">Gossypium nanking</name>
    <dbReference type="NCBI Taxonomy" id="29729"/>
    <lineage>
        <taxon>Eukaryota</taxon>
        <taxon>Viridiplantae</taxon>
        <taxon>Streptophyta</taxon>
        <taxon>Embryophyta</taxon>
        <taxon>Tracheophyta</taxon>
        <taxon>Spermatophyta</taxon>
        <taxon>Magnoliopsida</taxon>
        <taxon>eudicotyledons</taxon>
        <taxon>Gunneridae</taxon>
        <taxon>Pentapetalae</taxon>
        <taxon>rosids</taxon>
        <taxon>malvids</taxon>
        <taxon>Malvales</taxon>
        <taxon>Malvaceae</taxon>
        <taxon>Malvoideae</taxon>
        <taxon>Gossypium</taxon>
    </lineage>
</organism>
<accession>A0ABR0PE76</accession>
<evidence type="ECO:0000256" key="1">
    <source>
        <dbReference type="SAM" id="MobiDB-lite"/>
    </source>
</evidence>
<feature type="compositionally biased region" description="Polar residues" evidence="1">
    <location>
        <begin position="46"/>
        <end position="57"/>
    </location>
</feature>
<feature type="compositionally biased region" description="Acidic residues" evidence="1">
    <location>
        <begin position="78"/>
        <end position="91"/>
    </location>
</feature>
<gene>
    <name evidence="2" type="ORF">PVK06_024533</name>
</gene>
<feature type="compositionally biased region" description="Basic and acidic residues" evidence="1">
    <location>
        <begin position="65"/>
        <end position="77"/>
    </location>
</feature>
<dbReference type="Proteomes" id="UP001358586">
    <property type="component" value="Chromosome 7"/>
</dbReference>
<proteinExistence type="predicted"/>
<evidence type="ECO:0000313" key="3">
    <source>
        <dbReference type="Proteomes" id="UP001358586"/>
    </source>
</evidence>
<reference evidence="2 3" key="1">
    <citation type="submission" date="2023-03" db="EMBL/GenBank/DDBJ databases">
        <title>WGS of Gossypium arboreum.</title>
        <authorList>
            <person name="Yu D."/>
        </authorList>
    </citation>
    <scope>NUCLEOTIDE SEQUENCE [LARGE SCALE GENOMIC DNA]</scope>
    <source>
        <tissue evidence="2">Leaf</tissue>
    </source>
</reference>
<evidence type="ECO:0000313" key="2">
    <source>
        <dbReference type="EMBL" id="KAK5819526.1"/>
    </source>
</evidence>